<dbReference type="Proteomes" id="UP000278081">
    <property type="component" value="Unassembled WGS sequence"/>
</dbReference>
<dbReference type="EMBL" id="RJTJ01000008">
    <property type="protein sequence ID" value="RUM06829.1"/>
    <property type="molecule type" value="Genomic_DNA"/>
</dbReference>
<keyword evidence="2" id="KW-0812">Transmembrane</keyword>
<evidence type="ECO:0000313" key="3">
    <source>
        <dbReference type="EMBL" id="RUM06829.1"/>
    </source>
</evidence>
<reference evidence="3 4" key="1">
    <citation type="submission" date="2018-11" db="EMBL/GenBank/DDBJ databases">
        <title>Rhizobium chutanense sp. nov., isolated from root nodules of Phaseolus vulgaris in China.</title>
        <authorList>
            <person name="Huo Y."/>
        </authorList>
    </citation>
    <scope>NUCLEOTIDE SEQUENCE [LARGE SCALE GENOMIC DNA]</scope>
    <source>
        <strain evidence="3 4">C16</strain>
    </source>
</reference>
<feature type="coiled-coil region" evidence="1">
    <location>
        <begin position="84"/>
        <end position="111"/>
    </location>
</feature>
<keyword evidence="1" id="KW-0175">Coiled coil</keyword>
<evidence type="ECO:0000256" key="2">
    <source>
        <dbReference type="SAM" id="Phobius"/>
    </source>
</evidence>
<evidence type="ECO:0000313" key="4">
    <source>
        <dbReference type="Proteomes" id="UP000278081"/>
    </source>
</evidence>
<keyword evidence="2" id="KW-0472">Membrane</keyword>
<evidence type="ECO:0000256" key="1">
    <source>
        <dbReference type="SAM" id="Coils"/>
    </source>
</evidence>
<organism evidence="3 4">
    <name type="scientific">Rhizobium chutanense</name>
    <dbReference type="NCBI Taxonomy" id="2035448"/>
    <lineage>
        <taxon>Bacteria</taxon>
        <taxon>Pseudomonadati</taxon>
        <taxon>Pseudomonadota</taxon>
        <taxon>Alphaproteobacteria</taxon>
        <taxon>Hyphomicrobiales</taxon>
        <taxon>Rhizobiaceae</taxon>
        <taxon>Rhizobium/Agrobacterium group</taxon>
        <taxon>Rhizobium</taxon>
    </lineage>
</organism>
<comment type="caution">
    <text evidence="3">The sequence shown here is derived from an EMBL/GenBank/DDBJ whole genome shotgun (WGS) entry which is preliminary data.</text>
</comment>
<feature type="transmembrane region" description="Helical" evidence="2">
    <location>
        <begin position="6"/>
        <end position="25"/>
    </location>
</feature>
<protein>
    <submittedName>
        <fullName evidence="3">Uncharacterized protein</fullName>
    </submittedName>
</protein>
<name>A0A3S0T4K8_9HYPH</name>
<dbReference type="AlphaFoldDB" id="A0A3S0T4K8"/>
<accession>A0A3S0T4K8</accession>
<keyword evidence="2" id="KW-1133">Transmembrane helix</keyword>
<dbReference type="OrthoDB" id="8404619at2"/>
<dbReference type="RefSeq" id="WP_126909003.1">
    <property type="nucleotide sequence ID" value="NZ_ML133755.1"/>
</dbReference>
<gene>
    <name evidence="3" type="ORF">EFR84_11580</name>
</gene>
<proteinExistence type="predicted"/>
<sequence length="161" mass="17394">MLALLSAISRLIGIGGVLFIGLLLYEEGIPGASRVPFLANVPVVGDLITGRVHTFAADQVRLATATARAQCYSRIEKLVSRSELTAANAKAAQLQRQIEAMNEAMAAYQKRALADQQSLKVENDRLEKAIAEDAGDNGCTWTPDDFQWLQDHRGRAGGSAR</sequence>